<keyword evidence="6" id="KW-0808">Transferase</keyword>
<dbReference type="Pfam" id="PF00512">
    <property type="entry name" value="HisKA"/>
    <property type="match status" value="1"/>
</dbReference>
<dbReference type="STRING" id="526222.Desal_2641"/>
<dbReference type="Gene3D" id="1.10.287.130">
    <property type="match status" value="1"/>
</dbReference>
<comment type="catalytic activity">
    <reaction evidence="1">
        <text>ATP + protein L-histidine = ADP + protein N-phospho-L-histidine.</text>
        <dbReference type="EC" id="2.7.13.3"/>
    </reaction>
</comment>
<dbReference type="EMBL" id="CP001649">
    <property type="protein sequence ID" value="ACS80695.1"/>
    <property type="molecule type" value="Genomic_DNA"/>
</dbReference>
<keyword evidence="4" id="KW-0902">Two-component regulatory system</keyword>
<feature type="domain" description="Signal transduction histidine kinase dimerisation/phosphoacceptor" evidence="5">
    <location>
        <begin position="131"/>
        <end position="195"/>
    </location>
</feature>
<dbReference type="RefSeq" id="WP_015852511.1">
    <property type="nucleotide sequence ID" value="NC_012881.1"/>
</dbReference>
<dbReference type="AlphaFoldDB" id="C6BYT8"/>
<dbReference type="eggNOG" id="COG2205">
    <property type="taxonomic scope" value="Bacteria"/>
</dbReference>
<dbReference type="EC" id="2.7.13.3" evidence="2"/>
<evidence type="ECO:0000313" key="6">
    <source>
        <dbReference type="EMBL" id="ACS80695.1"/>
    </source>
</evidence>
<dbReference type="HOGENOM" id="CLU_1092918_0_0_7"/>
<dbReference type="CDD" id="cd00082">
    <property type="entry name" value="HisKA"/>
    <property type="match status" value="1"/>
</dbReference>
<keyword evidence="7" id="KW-1185">Reference proteome</keyword>
<dbReference type="KEGG" id="dsa:Desal_2641"/>
<evidence type="ECO:0000259" key="5">
    <source>
        <dbReference type="SMART" id="SM00388"/>
    </source>
</evidence>
<dbReference type="SUPFAM" id="SSF47384">
    <property type="entry name" value="Homodimeric domain of signal transducing histidine kinase"/>
    <property type="match status" value="1"/>
</dbReference>
<sequence>MKTEEYFHILDNMNEGYAVINVSCSKFKITYSYHIEKANNAFLKITEAEECNVNGKNICVFFKTKEENIYDHFDYVYRNLKSKIIEIYSETISKTISIKIFPISTIKIGCIVNEVQSLNKLKTDKNYIPSSAIEFLRILNHEIRTPLNGIMGMLQLMSDTTLNAEQINFLNIGATAANRLNSFVDILSLSRSTKDIPAAYDDIYFKLNAETQPVALMGGNLLQSKTKRIQSEQLYEKEFEPSNLCSSTTASTSS</sequence>
<gene>
    <name evidence="6" type="ordered locus">Desal_2641</name>
</gene>
<dbReference type="PANTHER" id="PTHR45339:SF1">
    <property type="entry name" value="HYBRID SIGNAL TRANSDUCTION HISTIDINE KINASE J"/>
    <property type="match status" value="1"/>
</dbReference>
<evidence type="ECO:0000256" key="3">
    <source>
        <dbReference type="ARBA" id="ARBA00022553"/>
    </source>
</evidence>
<proteinExistence type="predicted"/>
<name>C6BYT8_MARSD</name>
<keyword evidence="6" id="KW-0418">Kinase</keyword>
<evidence type="ECO:0000256" key="1">
    <source>
        <dbReference type="ARBA" id="ARBA00000085"/>
    </source>
</evidence>
<dbReference type="PANTHER" id="PTHR45339">
    <property type="entry name" value="HYBRID SIGNAL TRANSDUCTION HISTIDINE KINASE J"/>
    <property type="match status" value="1"/>
</dbReference>
<dbReference type="Proteomes" id="UP000002601">
    <property type="component" value="Chromosome"/>
</dbReference>
<dbReference type="InterPro" id="IPR003661">
    <property type="entry name" value="HisK_dim/P_dom"/>
</dbReference>
<accession>C6BYT8</accession>
<organism evidence="6 7">
    <name type="scientific">Maridesulfovibrio salexigens (strain ATCC 14822 / DSM 2638 / NCIMB 8403 / VKM B-1763)</name>
    <name type="common">Desulfovibrio salexigens</name>
    <dbReference type="NCBI Taxonomy" id="526222"/>
    <lineage>
        <taxon>Bacteria</taxon>
        <taxon>Pseudomonadati</taxon>
        <taxon>Thermodesulfobacteriota</taxon>
        <taxon>Desulfovibrionia</taxon>
        <taxon>Desulfovibrionales</taxon>
        <taxon>Desulfovibrionaceae</taxon>
        <taxon>Maridesulfovibrio</taxon>
    </lineage>
</organism>
<reference evidence="6 7" key="1">
    <citation type="submission" date="2009-06" db="EMBL/GenBank/DDBJ databases">
        <title>Complete sequence of Desulfovibrio salexigens DSM 2638.</title>
        <authorList>
            <consortium name="US DOE Joint Genome Institute"/>
            <person name="Lucas S."/>
            <person name="Copeland A."/>
            <person name="Lapidus A."/>
            <person name="Glavina del Rio T."/>
            <person name="Tice H."/>
            <person name="Bruce D."/>
            <person name="Goodwin L."/>
            <person name="Pitluck S."/>
            <person name="Munk A.C."/>
            <person name="Brettin T."/>
            <person name="Detter J.C."/>
            <person name="Han C."/>
            <person name="Tapia R."/>
            <person name="Larimer F."/>
            <person name="Land M."/>
            <person name="Hauser L."/>
            <person name="Kyrpides N."/>
            <person name="Anderson I."/>
            <person name="Wall J.D."/>
            <person name="Arkin A.P."/>
            <person name="Dehal P."/>
            <person name="Chivian D."/>
            <person name="Giles B."/>
            <person name="Hazen T.C."/>
        </authorList>
    </citation>
    <scope>NUCLEOTIDE SEQUENCE [LARGE SCALE GENOMIC DNA]</scope>
    <source>
        <strain evidence="7">ATCC 14822 / DSM 2638 / NCIMB 8403 / VKM B-1763</strain>
    </source>
</reference>
<dbReference type="GO" id="GO:0000155">
    <property type="term" value="F:phosphorelay sensor kinase activity"/>
    <property type="evidence" value="ECO:0007669"/>
    <property type="project" value="InterPro"/>
</dbReference>
<dbReference type="InterPro" id="IPR036097">
    <property type="entry name" value="HisK_dim/P_sf"/>
</dbReference>
<evidence type="ECO:0000256" key="4">
    <source>
        <dbReference type="ARBA" id="ARBA00023012"/>
    </source>
</evidence>
<protein>
    <recommendedName>
        <fullName evidence="2">histidine kinase</fullName>
        <ecNumber evidence="2">2.7.13.3</ecNumber>
    </recommendedName>
</protein>
<evidence type="ECO:0000256" key="2">
    <source>
        <dbReference type="ARBA" id="ARBA00012438"/>
    </source>
</evidence>
<evidence type="ECO:0000313" key="7">
    <source>
        <dbReference type="Proteomes" id="UP000002601"/>
    </source>
</evidence>
<dbReference type="SMART" id="SM00388">
    <property type="entry name" value="HisKA"/>
    <property type="match status" value="1"/>
</dbReference>
<keyword evidence="3" id="KW-0597">Phosphoprotein</keyword>